<gene>
    <name evidence="6" type="ORF">RN001_005319</name>
</gene>
<comment type="caution">
    <text evidence="6">The sequence shown here is derived from an EMBL/GenBank/DDBJ whole genome shotgun (WGS) entry which is preliminary data.</text>
</comment>
<comment type="subcellular location">
    <subcellularLocation>
        <location evidence="1">Nucleus</location>
    </subcellularLocation>
</comment>
<evidence type="ECO:0000256" key="2">
    <source>
        <dbReference type="ARBA" id="ARBA00022490"/>
    </source>
</evidence>
<dbReference type="GO" id="GO:0045739">
    <property type="term" value="P:positive regulation of DNA repair"/>
    <property type="evidence" value="ECO:0007669"/>
    <property type="project" value="InterPro"/>
</dbReference>
<dbReference type="PANTHER" id="PTHR15660">
    <property type="entry name" value="BRISC AND BRCA1-A COMPLEX MEMBER 1"/>
    <property type="match status" value="1"/>
</dbReference>
<sequence length="280" mass="32033">MNTSSSSLSDNIIPVSNDEEKSCLESDSEDCDTSNIIEKVIDKNSLPSYNVPEKIIIVIDRAYDENCTYFEVASGKKWPPLFMLQHALKIFLHNKSQINPEHEYAIIQLNEYTATWVHDFTSSIQDILASVRSLTELPCEPEDIFDLNKVFDIINEKLDYVDLSYCTTTPPSYVVRTILFYGRSYSLPKLTQTHELERLLNSPYFTVDIVMTHEPPDSGNNCEQIFKSLQKIDMKGSSYTFSVSRNASNLHCAMAKILSHPLQRPHQVDANYNLKFLNTK</sequence>
<proteinExistence type="predicted"/>
<protein>
    <recommendedName>
        <fullName evidence="8">BRISC and BRCA1-A complex member 1</fullName>
    </recommendedName>
</protein>
<keyword evidence="3" id="KW-0227">DNA damage</keyword>
<evidence type="ECO:0008006" key="8">
    <source>
        <dbReference type="Google" id="ProtNLM"/>
    </source>
</evidence>
<dbReference type="GO" id="GO:0007095">
    <property type="term" value="P:mitotic G2 DNA damage checkpoint signaling"/>
    <property type="evidence" value="ECO:0007669"/>
    <property type="project" value="TreeGrafter"/>
</dbReference>
<keyword evidence="2" id="KW-0963">Cytoplasm</keyword>
<dbReference type="InterPro" id="IPR026126">
    <property type="entry name" value="BABAM1"/>
</dbReference>
<dbReference type="PANTHER" id="PTHR15660:SF1">
    <property type="entry name" value="BRISC AND BRCA1-A COMPLEX MEMBER 1"/>
    <property type="match status" value="1"/>
</dbReference>
<evidence type="ECO:0000256" key="4">
    <source>
        <dbReference type="ARBA" id="ARBA00023204"/>
    </source>
</evidence>
<evidence type="ECO:0000313" key="6">
    <source>
        <dbReference type="EMBL" id="KAK4882000.1"/>
    </source>
</evidence>
<evidence type="ECO:0000313" key="7">
    <source>
        <dbReference type="Proteomes" id="UP001353858"/>
    </source>
</evidence>
<accession>A0AAN7SS16</accession>
<reference evidence="7" key="1">
    <citation type="submission" date="2023-01" db="EMBL/GenBank/DDBJ databases">
        <title>Key to firefly adult light organ development and bioluminescence: homeobox transcription factors regulate luciferase expression and transportation to peroxisome.</title>
        <authorList>
            <person name="Fu X."/>
        </authorList>
    </citation>
    <scope>NUCLEOTIDE SEQUENCE [LARGE SCALE GENOMIC DNA]</scope>
</reference>
<dbReference type="EMBL" id="JARPUR010000002">
    <property type="protein sequence ID" value="KAK4882000.1"/>
    <property type="molecule type" value="Genomic_DNA"/>
</dbReference>
<dbReference type="GO" id="GO:0070552">
    <property type="term" value="C:BRISC complex"/>
    <property type="evidence" value="ECO:0007669"/>
    <property type="project" value="InterPro"/>
</dbReference>
<dbReference type="GO" id="GO:0070531">
    <property type="term" value="C:BRCA1-A complex"/>
    <property type="evidence" value="ECO:0007669"/>
    <property type="project" value="InterPro"/>
</dbReference>
<keyword evidence="7" id="KW-1185">Reference proteome</keyword>
<dbReference type="CDD" id="cd21502">
    <property type="entry name" value="vWA_BABAM1"/>
    <property type="match status" value="1"/>
</dbReference>
<organism evidence="6 7">
    <name type="scientific">Aquatica leii</name>
    <dbReference type="NCBI Taxonomy" id="1421715"/>
    <lineage>
        <taxon>Eukaryota</taxon>
        <taxon>Metazoa</taxon>
        <taxon>Ecdysozoa</taxon>
        <taxon>Arthropoda</taxon>
        <taxon>Hexapoda</taxon>
        <taxon>Insecta</taxon>
        <taxon>Pterygota</taxon>
        <taxon>Neoptera</taxon>
        <taxon>Endopterygota</taxon>
        <taxon>Coleoptera</taxon>
        <taxon>Polyphaga</taxon>
        <taxon>Elateriformia</taxon>
        <taxon>Elateroidea</taxon>
        <taxon>Lampyridae</taxon>
        <taxon>Luciolinae</taxon>
        <taxon>Aquatica</taxon>
    </lineage>
</organism>
<dbReference type="AlphaFoldDB" id="A0AAN7SS16"/>
<evidence type="ECO:0000256" key="1">
    <source>
        <dbReference type="ARBA" id="ARBA00004123"/>
    </source>
</evidence>
<name>A0AAN7SS16_9COLE</name>
<dbReference type="GO" id="GO:0016604">
    <property type="term" value="C:nuclear body"/>
    <property type="evidence" value="ECO:0007669"/>
    <property type="project" value="TreeGrafter"/>
</dbReference>
<keyword evidence="4" id="KW-0234">DNA repair</keyword>
<dbReference type="Proteomes" id="UP001353858">
    <property type="component" value="Unassembled WGS sequence"/>
</dbReference>
<dbReference type="GO" id="GO:0006302">
    <property type="term" value="P:double-strand break repair"/>
    <property type="evidence" value="ECO:0007669"/>
    <property type="project" value="TreeGrafter"/>
</dbReference>
<evidence type="ECO:0000256" key="5">
    <source>
        <dbReference type="ARBA" id="ARBA00023242"/>
    </source>
</evidence>
<evidence type="ECO:0000256" key="3">
    <source>
        <dbReference type="ARBA" id="ARBA00022763"/>
    </source>
</evidence>
<keyword evidence="5" id="KW-0539">Nucleus</keyword>